<organism evidence="1 2">
    <name type="scientific">Rattus norvegicus</name>
    <name type="common">Rat</name>
    <dbReference type="NCBI Taxonomy" id="10116"/>
    <lineage>
        <taxon>Eukaryota</taxon>
        <taxon>Metazoa</taxon>
        <taxon>Chordata</taxon>
        <taxon>Craniata</taxon>
        <taxon>Vertebrata</taxon>
        <taxon>Euteleostomi</taxon>
        <taxon>Mammalia</taxon>
        <taxon>Eutheria</taxon>
        <taxon>Euarchontoglires</taxon>
        <taxon>Glires</taxon>
        <taxon>Rodentia</taxon>
        <taxon>Myomorpha</taxon>
        <taxon>Muroidea</taxon>
        <taxon>Muridae</taxon>
        <taxon>Murinae</taxon>
        <taxon>Rattus</taxon>
    </lineage>
</organism>
<evidence type="ECO:0000313" key="2">
    <source>
        <dbReference type="Proteomes" id="UP000234681"/>
    </source>
</evidence>
<dbReference type="Proteomes" id="UP000234681">
    <property type="component" value="Chromosome 15"/>
</dbReference>
<name>A6KKR1_RAT</name>
<evidence type="ECO:0000313" key="1">
    <source>
        <dbReference type="EMBL" id="EDL86255.1"/>
    </source>
</evidence>
<dbReference type="AlphaFoldDB" id="A6KKR1"/>
<dbReference type="EMBL" id="CH474061">
    <property type="protein sequence ID" value="EDL86255.1"/>
    <property type="molecule type" value="Genomic_DNA"/>
</dbReference>
<gene>
    <name evidence="1" type="ORF">rCG_41851</name>
</gene>
<reference evidence="1 2" key="1">
    <citation type="submission" date="2005-07" db="EMBL/GenBank/DDBJ databases">
        <authorList>
            <person name="Mural R.J."/>
            <person name="Li P.W."/>
            <person name="Adams M.D."/>
            <person name="Amanatides P.G."/>
            <person name="Baden-Tillson H."/>
            <person name="Barnstead M."/>
            <person name="Chin S.H."/>
            <person name="Dew I."/>
            <person name="Evans C.A."/>
            <person name="Ferriera S."/>
            <person name="Flanigan M."/>
            <person name="Fosler C."/>
            <person name="Glodek A."/>
            <person name="Gu Z."/>
            <person name="Holt R.A."/>
            <person name="Jennings D."/>
            <person name="Kraft C.L."/>
            <person name="Lu F."/>
            <person name="Nguyen T."/>
            <person name="Nusskern D.R."/>
            <person name="Pfannkoch C.M."/>
            <person name="Sitter C."/>
            <person name="Sutton G.G."/>
            <person name="Venter J.C."/>
            <person name="Wang Z."/>
            <person name="Woodage T."/>
            <person name="Zheng X.H."/>
            <person name="Zhong F."/>
        </authorList>
    </citation>
    <scope>NUCLEOTIDE SEQUENCE [LARGE SCALE GENOMIC DNA]</scope>
    <source>
        <strain>BN</strain>
        <strain evidence="2">Sprague-Dawley</strain>
    </source>
</reference>
<sequence>MFLLPVWPPCSLGPPLYAKRPGHWIGAFPEEAQLFLSHSTELRFCLRPQTVLHLGLSSYPRTKPDPTSCVTLLLFTLSSHSKLQLYSQP</sequence>
<proteinExistence type="predicted"/>
<accession>A6KKR1</accession>
<protein>
    <submittedName>
        <fullName evidence="1">RCG41851</fullName>
    </submittedName>
</protein>